<dbReference type="Pfam" id="PF08450">
    <property type="entry name" value="SGL"/>
    <property type="match status" value="1"/>
</dbReference>
<feature type="active site" description="Proton donor/acceptor" evidence="14">
    <location>
        <position position="212"/>
    </location>
</feature>
<dbReference type="Proteomes" id="UP000801492">
    <property type="component" value="Unassembled WGS sequence"/>
</dbReference>
<dbReference type="EMBL" id="VTPC01005948">
    <property type="protein sequence ID" value="KAF2895407.1"/>
    <property type="molecule type" value="Genomic_DNA"/>
</dbReference>
<organism evidence="17 18">
    <name type="scientific">Ignelater luminosus</name>
    <name type="common">Cucubano</name>
    <name type="synonym">Pyrophorus luminosus</name>
    <dbReference type="NCBI Taxonomy" id="2038154"/>
    <lineage>
        <taxon>Eukaryota</taxon>
        <taxon>Metazoa</taxon>
        <taxon>Ecdysozoa</taxon>
        <taxon>Arthropoda</taxon>
        <taxon>Hexapoda</taxon>
        <taxon>Insecta</taxon>
        <taxon>Pterygota</taxon>
        <taxon>Neoptera</taxon>
        <taxon>Endopterygota</taxon>
        <taxon>Coleoptera</taxon>
        <taxon>Polyphaga</taxon>
        <taxon>Elateriformia</taxon>
        <taxon>Elateroidea</taxon>
        <taxon>Elateridae</taxon>
        <taxon>Agrypninae</taxon>
        <taxon>Pyrophorini</taxon>
        <taxon>Ignelater</taxon>
    </lineage>
</organism>
<dbReference type="EC" id="3.1.1.17" evidence="7"/>
<evidence type="ECO:0000259" key="16">
    <source>
        <dbReference type="Pfam" id="PF08450"/>
    </source>
</evidence>
<evidence type="ECO:0000313" key="17">
    <source>
        <dbReference type="EMBL" id="KAF2895407.1"/>
    </source>
</evidence>
<comment type="cofactor">
    <cofactor evidence="3">
        <name>Mn(2+)</name>
        <dbReference type="ChEBI" id="CHEBI:29035"/>
    </cofactor>
</comment>
<feature type="domain" description="SMP-30/Gluconolactonase/LRE-like region" evidence="16">
    <location>
        <begin position="15"/>
        <end position="273"/>
    </location>
</feature>
<evidence type="ECO:0000256" key="14">
    <source>
        <dbReference type="PIRSR" id="PIRSR605511-1"/>
    </source>
</evidence>
<feature type="binding site" evidence="15">
    <location>
        <position position="212"/>
    </location>
    <ligand>
        <name>a divalent metal cation</name>
        <dbReference type="ChEBI" id="CHEBI:60240"/>
    </ligand>
</feature>
<dbReference type="PRINTS" id="PR01790">
    <property type="entry name" value="SMP30FAMILY"/>
</dbReference>
<feature type="binding site" evidence="15">
    <location>
        <position position="127"/>
    </location>
    <ligand>
        <name>substrate</name>
    </ligand>
</feature>
<dbReference type="GO" id="GO:0005737">
    <property type="term" value="C:cytoplasm"/>
    <property type="evidence" value="ECO:0007669"/>
    <property type="project" value="UniProtKB-SubCell"/>
</dbReference>
<accession>A0A8K0GB57</accession>
<proteinExistence type="inferred from homology"/>
<evidence type="ECO:0000256" key="11">
    <source>
        <dbReference type="ARBA" id="ARBA00022801"/>
    </source>
</evidence>
<dbReference type="GO" id="GO:0030234">
    <property type="term" value="F:enzyme regulator activity"/>
    <property type="evidence" value="ECO:0007669"/>
    <property type="project" value="InterPro"/>
</dbReference>
<keyword evidence="18" id="KW-1185">Reference proteome</keyword>
<dbReference type="Gene3D" id="2.120.10.30">
    <property type="entry name" value="TolB, C-terminal domain"/>
    <property type="match status" value="1"/>
</dbReference>
<sequence>MAPIIERVSESRLVSESPHWDVETQSLYYIDSFGKSIHKYTPSTNLHAKATIGHVSFIIPVEGKPNQFVTAIDHEFQLITWDGISDTVSNVQKIAEVDNQPGLEGNRINDGKADPTGRLWAGTVCFDIVTCVNTPHRGILYSIDKDRQVKSHVSKVSMSNGLAWNASLKKFYYIDSVEKRVDEFDFDAESGTIKNRKPLFTLEKHNINGLPDGQTIDADGNLWVALFGGSKVIKIDSRNPETLLDTIELPVPQVTSVAFGGANLDELYVTTANIPNVADDVLPPESGCVFRITGLGVKGFPGVRVKM</sequence>
<feature type="binding site" evidence="15">
    <location>
        <position position="16"/>
    </location>
    <ligand>
        <name>a divalent metal cation</name>
        <dbReference type="ChEBI" id="CHEBI:60240"/>
    </ligand>
</feature>
<feature type="binding site" evidence="15">
    <location>
        <position position="107"/>
    </location>
    <ligand>
        <name>substrate</name>
    </ligand>
</feature>
<dbReference type="PANTHER" id="PTHR10907">
    <property type="entry name" value="REGUCALCIN"/>
    <property type="match status" value="1"/>
</dbReference>
<comment type="subcellular location">
    <subcellularLocation>
        <location evidence="5">Cytoplasm</location>
    </subcellularLocation>
</comment>
<evidence type="ECO:0000256" key="2">
    <source>
        <dbReference type="ARBA" id="ARBA00001913"/>
    </source>
</evidence>
<evidence type="ECO:0000313" key="18">
    <source>
        <dbReference type="Proteomes" id="UP000801492"/>
    </source>
</evidence>
<dbReference type="InterPro" id="IPR005511">
    <property type="entry name" value="SMP-30"/>
</dbReference>
<evidence type="ECO:0000256" key="5">
    <source>
        <dbReference type="ARBA" id="ARBA00004496"/>
    </source>
</evidence>
<dbReference type="AlphaFoldDB" id="A0A8K0GB57"/>
<name>A0A8K0GB57_IGNLU</name>
<gene>
    <name evidence="17" type="ORF">ILUMI_10767</name>
</gene>
<dbReference type="InterPro" id="IPR008367">
    <property type="entry name" value="Regucalcin"/>
</dbReference>
<reference evidence="17" key="1">
    <citation type="submission" date="2019-08" db="EMBL/GenBank/DDBJ databases">
        <title>The genome of the North American firefly Photinus pyralis.</title>
        <authorList>
            <consortium name="Photinus pyralis genome working group"/>
            <person name="Fallon T.R."/>
            <person name="Sander Lower S.E."/>
            <person name="Weng J.-K."/>
        </authorList>
    </citation>
    <scope>NUCLEOTIDE SEQUENCE</scope>
    <source>
        <strain evidence="17">TRF0915ILg1</strain>
        <tissue evidence="17">Whole body</tissue>
    </source>
</reference>
<keyword evidence="11" id="KW-0378">Hydrolase</keyword>
<protein>
    <recommendedName>
        <fullName evidence="8">Regucalcin</fullName>
        <ecNumber evidence="7">3.1.1.17</ecNumber>
    </recommendedName>
    <alternativeName>
        <fullName evidence="13">Gluconolactonase</fullName>
    </alternativeName>
</protein>
<dbReference type="GO" id="GO:0005509">
    <property type="term" value="F:calcium ion binding"/>
    <property type="evidence" value="ECO:0007669"/>
    <property type="project" value="InterPro"/>
</dbReference>
<comment type="catalytic activity">
    <reaction evidence="1">
        <text>D-glucono-1,5-lactone + H2O = D-gluconate + H(+)</text>
        <dbReference type="Rhea" id="RHEA:10440"/>
        <dbReference type="ChEBI" id="CHEBI:15377"/>
        <dbReference type="ChEBI" id="CHEBI:15378"/>
        <dbReference type="ChEBI" id="CHEBI:16217"/>
        <dbReference type="ChEBI" id="CHEBI:18391"/>
        <dbReference type="EC" id="3.1.1.17"/>
    </reaction>
</comment>
<evidence type="ECO:0000256" key="10">
    <source>
        <dbReference type="ARBA" id="ARBA00022723"/>
    </source>
</evidence>
<dbReference type="SUPFAM" id="SSF63829">
    <property type="entry name" value="Calcium-dependent phosphotriesterase"/>
    <property type="match status" value="1"/>
</dbReference>
<keyword evidence="12" id="KW-0106">Calcium</keyword>
<evidence type="ECO:0000256" key="9">
    <source>
        <dbReference type="ARBA" id="ARBA00022490"/>
    </source>
</evidence>
<keyword evidence="10 15" id="KW-0479">Metal-binding</keyword>
<comment type="similarity">
    <text evidence="6">Belongs to the SMP-30/CGR1 family.</text>
</comment>
<evidence type="ECO:0000256" key="8">
    <source>
        <dbReference type="ARBA" id="ARBA00016808"/>
    </source>
</evidence>
<keyword evidence="9" id="KW-0963">Cytoplasm</keyword>
<evidence type="ECO:0000256" key="7">
    <source>
        <dbReference type="ARBA" id="ARBA00013227"/>
    </source>
</evidence>
<comment type="cofactor">
    <cofactor evidence="4">
        <name>Mg(2+)</name>
        <dbReference type="ChEBI" id="CHEBI:18420"/>
    </cofactor>
</comment>
<evidence type="ECO:0000256" key="12">
    <source>
        <dbReference type="ARBA" id="ARBA00022837"/>
    </source>
</evidence>
<dbReference type="GO" id="GO:0004341">
    <property type="term" value="F:gluconolactonase activity"/>
    <property type="evidence" value="ECO:0007669"/>
    <property type="project" value="UniProtKB-EC"/>
</dbReference>
<dbReference type="InterPro" id="IPR011042">
    <property type="entry name" value="6-blade_b-propeller_TolB-like"/>
</dbReference>
<comment type="caution">
    <text evidence="17">The sequence shown here is derived from an EMBL/GenBank/DDBJ whole genome shotgun (WGS) entry which is preliminary data.</text>
</comment>
<comment type="cofactor">
    <cofactor evidence="2">
        <name>Ca(2+)</name>
        <dbReference type="ChEBI" id="CHEBI:29108"/>
    </cofactor>
</comment>
<evidence type="ECO:0000256" key="1">
    <source>
        <dbReference type="ARBA" id="ARBA00001589"/>
    </source>
</evidence>
<evidence type="ECO:0000256" key="4">
    <source>
        <dbReference type="ARBA" id="ARBA00001946"/>
    </source>
</evidence>
<evidence type="ECO:0000256" key="3">
    <source>
        <dbReference type="ARBA" id="ARBA00001936"/>
    </source>
</evidence>
<feature type="binding site" evidence="15">
    <location>
        <position position="109"/>
    </location>
    <ligand>
        <name>substrate</name>
    </ligand>
</feature>
<comment type="cofactor">
    <cofactor evidence="15">
        <name>Zn(2+)</name>
        <dbReference type="ChEBI" id="CHEBI:29105"/>
    </cofactor>
    <text evidence="15">Binds 1 divalent metal cation per subunit.</text>
</comment>
<evidence type="ECO:0000256" key="6">
    <source>
        <dbReference type="ARBA" id="ARBA00008853"/>
    </source>
</evidence>
<dbReference type="GO" id="GO:0019853">
    <property type="term" value="P:L-ascorbic acid biosynthetic process"/>
    <property type="evidence" value="ECO:0007669"/>
    <property type="project" value="TreeGrafter"/>
</dbReference>
<evidence type="ECO:0000256" key="13">
    <source>
        <dbReference type="ARBA" id="ARBA00032464"/>
    </source>
</evidence>
<dbReference type="FunFam" id="2.120.10.30:FF:000027">
    <property type="entry name" value="Regucalcin homologue"/>
    <property type="match status" value="1"/>
</dbReference>
<dbReference type="PRINTS" id="PR01791">
    <property type="entry name" value="REGUCALCIN"/>
</dbReference>
<dbReference type="InterPro" id="IPR013658">
    <property type="entry name" value="SGL"/>
</dbReference>
<feature type="binding site" evidence="15">
    <location>
        <position position="160"/>
    </location>
    <ligand>
        <name>a divalent metal cation</name>
        <dbReference type="ChEBI" id="CHEBI:60240"/>
    </ligand>
</feature>
<dbReference type="PANTHER" id="PTHR10907:SF66">
    <property type="entry name" value="MIP34848P1-RELATED"/>
    <property type="match status" value="1"/>
</dbReference>
<dbReference type="OrthoDB" id="423498at2759"/>
<keyword evidence="15" id="KW-0862">Zinc</keyword>
<evidence type="ECO:0000256" key="15">
    <source>
        <dbReference type="PIRSR" id="PIRSR605511-2"/>
    </source>
</evidence>